<reference evidence="3" key="2">
    <citation type="submission" date="2015-01" db="EMBL/GenBank/DDBJ databases">
        <title>Evolutionary Origins and Diversification of the Mycorrhizal Mutualists.</title>
        <authorList>
            <consortium name="DOE Joint Genome Institute"/>
            <consortium name="Mycorrhizal Genomics Consortium"/>
            <person name="Kohler A."/>
            <person name="Kuo A."/>
            <person name="Nagy L.G."/>
            <person name="Floudas D."/>
            <person name="Copeland A."/>
            <person name="Barry K.W."/>
            <person name="Cichocki N."/>
            <person name="Veneault-Fourrey C."/>
            <person name="LaButti K."/>
            <person name="Lindquist E.A."/>
            <person name="Lipzen A."/>
            <person name="Lundell T."/>
            <person name="Morin E."/>
            <person name="Murat C."/>
            <person name="Riley R."/>
            <person name="Ohm R."/>
            <person name="Sun H."/>
            <person name="Tunlid A."/>
            <person name="Henrissat B."/>
            <person name="Grigoriev I.V."/>
            <person name="Hibbett D.S."/>
            <person name="Martin F."/>
        </authorList>
    </citation>
    <scope>NUCLEOTIDE SEQUENCE [LARGE SCALE GENOMIC DNA]</scope>
    <source>
        <strain evidence="3">LaAM-08-1</strain>
    </source>
</reference>
<protein>
    <recommendedName>
        <fullName evidence="4">F-box domain-containing protein</fullName>
    </recommendedName>
</protein>
<dbReference type="OrthoDB" id="2269034at2759"/>
<feature type="region of interest" description="Disordered" evidence="1">
    <location>
        <begin position="536"/>
        <end position="628"/>
    </location>
</feature>
<feature type="compositionally biased region" description="Low complexity" evidence="1">
    <location>
        <begin position="564"/>
        <end position="581"/>
    </location>
</feature>
<gene>
    <name evidence="2" type="ORF">K443DRAFT_7768</name>
</gene>
<feature type="compositionally biased region" description="Polar residues" evidence="1">
    <location>
        <begin position="461"/>
        <end position="480"/>
    </location>
</feature>
<dbReference type="Proteomes" id="UP000054477">
    <property type="component" value="Unassembled WGS sequence"/>
</dbReference>
<keyword evidence="3" id="KW-1185">Reference proteome</keyword>
<dbReference type="InterPro" id="IPR032675">
    <property type="entry name" value="LRR_dom_sf"/>
</dbReference>
<name>A0A0C9WQ31_9AGAR</name>
<dbReference type="HOGENOM" id="CLU_018544_10_0_1"/>
<organism evidence="2 3">
    <name type="scientific">Laccaria amethystina LaAM-08-1</name>
    <dbReference type="NCBI Taxonomy" id="1095629"/>
    <lineage>
        <taxon>Eukaryota</taxon>
        <taxon>Fungi</taxon>
        <taxon>Dikarya</taxon>
        <taxon>Basidiomycota</taxon>
        <taxon>Agaricomycotina</taxon>
        <taxon>Agaricomycetes</taxon>
        <taxon>Agaricomycetidae</taxon>
        <taxon>Agaricales</taxon>
        <taxon>Agaricineae</taxon>
        <taxon>Hydnangiaceae</taxon>
        <taxon>Laccaria</taxon>
    </lineage>
</organism>
<evidence type="ECO:0000313" key="2">
    <source>
        <dbReference type="EMBL" id="KIK00265.1"/>
    </source>
</evidence>
<reference evidence="2 3" key="1">
    <citation type="submission" date="2014-04" db="EMBL/GenBank/DDBJ databases">
        <authorList>
            <consortium name="DOE Joint Genome Institute"/>
            <person name="Kuo A."/>
            <person name="Kohler A."/>
            <person name="Nagy L.G."/>
            <person name="Floudas D."/>
            <person name="Copeland A."/>
            <person name="Barry K.W."/>
            <person name="Cichocki N."/>
            <person name="Veneault-Fourrey C."/>
            <person name="LaButti K."/>
            <person name="Lindquist E.A."/>
            <person name="Lipzen A."/>
            <person name="Lundell T."/>
            <person name="Morin E."/>
            <person name="Murat C."/>
            <person name="Sun H."/>
            <person name="Tunlid A."/>
            <person name="Henrissat B."/>
            <person name="Grigoriev I.V."/>
            <person name="Hibbett D.S."/>
            <person name="Martin F."/>
            <person name="Nordberg H.P."/>
            <person name="Cantor M.N."/>
            <person name="Hua S.X."/>
        </authorList>
    </citation>
    <scope>NUCLEOTIDE SEQUENCE [LARGE SCALE GENOMIC DNA]</scope>
    <source>
        <strain evidence="2 3">LaAM-08-1</strain>
    </source>
</reference>
<evidence type="ECO:0008006" key="4">
    <source>
        <dbReference type="Google" id="ProtNLM"/>
    </source>
</evidence>
<dbReference type="AlphaFoldDB" id="A0A0C9WQ31"/>
<sequence>MNDNTNHGSKPFPSFSQLLLTLPFSNPEYIPTKAFRSHTEKGHILDADVISLHLSDDIKRVSWLESFLAPYLGDLADARERIAYQKCLLSPIRRVPVEILQSIFLACLPEGFVEADPYDAPLLLCQICKYWRDVALTLPLLWASFKVLRFSTGTCSPDFPLAELWLERSKSMPLSICLPVDTNRGCNPRPDDVQSFINLFFQHLSRWKSVNMCLRDLLYYEHIKEEVSAGHSTVLENLELCFPPDSVDPQVHDLGFRSLGDMVPMIWTSSPQLHTLTLNATTSQNILQILKTCPNIRDCELHINDNHVSVVPDEKLTLPHLHTLNIRGRISILNIMNAITAPSLRILTIKGEKHWSQACFQDFIDRSSCSIEEFSMVNVGIGPEYLLPTLEYIGTAVNVLRMHFYPDRRTTVKPISDAILRGITSYLLVPNLEVLDMGCDGMEPESHQLFVEMVRARLGWKSSSQSGSGTEPLHSGSSSPEHLGAGHPLRRIGFSADRDTAHLHTETLTWIESIGRQGVDVKDESAWRDYRIDGWFNGIRPHLSPPQRLRPPPHHHDTAHNARRPPTTTTTTAHPNTSATTVDDDAATRRANATSPTKMSAERRRDATTVNENQNEPERTGRRNNGRQ</sequence>
<evidence type="ECO:0000313" key="3">
    <source>
        <dbReference type="Proteomes" id="UP000054477"/>
    </source>
</evidence>
<accession>A0A0C9WQ31</accession>
<evidence type="ECO:0000256" key="1">
    <source>
        <dbReference type="SAM" id="MobiDB-lite"/>
    </source>
</evidence>
<proteinExistence type="predicted"/>
<feature type="region of interest" description="Disordered" evidence="1">
    <location>
        <begin position="461"/>
        <end position="488"/>
    </location>
</feature>
<dbReference type="SUPFAM" id="SSF52047">
    <property type="entry name" value="RNI-like"/>
    <property type="match status" value="1"/>
</dbReference>
<dbReference type="EMBL" id="KN838629">
    <property type="protein sequence ID" value="KIK00265.1"/>
    <property type="molecule type" value="Genomic_DNA"/>
</dbReference>
<dbReference type="Gene3D" id="3.80.10.10">
    <property type="entry name" value="Ribonuclease Inhibitor"/>
    <property type="match status" value="1"/>
</dbReference>